<dbReference type="RefSeq" id="WP_074930338.1">
    <property type="nucleotide sequence ID" value="NZ_FORI01000002.1"/>
</dbReference>
<keyword evidence="2" id="KW-0812">Transmembrane</keyword>
<organism evidence="3 4">
    <name type="scientific">Treponema bryantii</name>
    <dbReference type="NCBI Taxonomy" id="163"/>
    <lineage>
        <taxon>Bacteria</taxon>
        <taxon>Pseudomonadati</taxon>
        <taxon>Spirochaetota</taxon>
        <taxon>Spirochaetia</taxon>
        <taxon>Spirochaetales</taxon>
        <taxon>Treponemataceae</taxon>
        <taxon>Treponema</taxon>
    </lineage>
</organism>
<evidence type="ECO:0000256" key="1">
    <source>
        <dbReference type="SAM" id="MobiDB-lite"/>
    </source>
</evidence>
<proteinExistence type="predicted"/>
<keyword evidence="4" id="KW-1185">Reference proteome</keyword>
<keyword evidence="2" id="KW-1133">Transmembrane helix</keyword>
<accession>A0A1I3INY2</accession>
<dbReference type="OrthoDB" id="360754at2"/>
<reference evidence="4" key="1">
    <citation type="submission" date="2016-10" db="EMBL/GenBank/DDBJ databases">
        <authorList>
            <person name="Varghese N."/>
            <person name="Submissions S."/>
        </authorList>
    </citation>
    <scope>NUCLEOTIDE SEQUENCE [LARGE SCALE GENOMIC DNA]</scope>
    <source>
        <strain evidence="4">XBD1002</strain>
    </source>
</reference>
<feature type="region of interest" description="Disordered" evidence="1">
    <location>
        <begin position="78"/>
        <end position="100"/>
    </location>
</feature>
<dbReference type="AlphaFoldDB" id="A0A1I3INY2"/>
<evidence type="ECO:0000313" key="4">
    <source>
        <dbReference type="Proteomes" id="UP000182737"/>
    </source>
</evidence>
<keyword evidence="2" id="KW-0472">Membrane</keyword>
<name>A0A1I3INY2_9SPIR</name>
<dbReference type="EMBL" id="FORI01000002">
    <property type="protein sequence ID" value="SFI49599.1"/>
    <property type="molecule type" value="Genomic_DNA"/>
</dbReference>
<evidence type="ECO:0000313" key="3">
    <source>
        <dbReference type="EMBL" id="SFI49599.1"/>
    </source>
</evidence>
<sequence length="131" mass="14637">MDFQGILDNIKEKASSIFEKVREFYEENKMLSYIIAGLVALLLLCIILLCVIAGRKKEPEVIPGTVLELTEPLAIPDGPELPKDYTASRTPKDKWSEEDAEEWFTVPTQKEIDSLSKANDNLINEITGAAP</sequence>
<feature type="transmembrane region" description="Helical" evidence="2">
    <location>
        <begin position="30"/>
        <end position="53"/>
    </location>
</feature>
<gene>
    <name evidence="3" type="ORF">SAMN04487775_10233</name>
</gene>
<evidence type="ECO:0000256" key="2">
    <source>
        <dbReference type="SAM" id="Phobius"/>
    </source>
</evidence>
<dbReference type="Proteomes" id="UP000182737">
    <property type="component" value="Unassembled WGS sequence"/>
</dbReference>
<protein>
    <submittedName>
        <fullName evidence="3">Uncharacterized protein</fullName>
    </submittedName>
</protein>